<sequence length="617" mass="71592">METDKDSSSPSVEAQDFPQEPKFQSVGGQEIKFQVGYRFCPYDHELLNDYLKKKLANECLPANRIFEVNLYQFNPEDLSERYKLPGEKECYFFTPRDRKYKNGSRPNRAAGDGYWKATGADKRVKDNNNIHVGYKKSLVFYRGKPTKGTKTNWIMHEFRLNEPPPCTRRGADDMRLDDWVICRIYEKAVKGNYKSKTTRIDDEDQEEPEDEDEVEEHQDNQEETKHDNSGPGEYTEFEKIVAQPIDNYYNNNFVHRDFYANNVIYETYLGNQLDIENQFPFENQLLPAMDNQHQIMDYGNQKVHHHLPALMNDNDFGMLGNLYTANMVDQPSFKVPPSSIFRTKYLMEYKRRGEKECYFFTSRVRKYKNGNRPNRACKVGGYWKASGADKPVIDRDSNNSLIGYKKALVFYEGKPPNGTKTKWIMHEFRVSEPPPCTRTGPNDMKLDDWVLCKLYENMAAEEESESGEDEEDQELPSLLNVGNNEEEYPEYEEIIAPPICNYNTNFVQMDYCNNGGTHLDNLVHIENDQLPVLDNQLATDHNLQPQKVDNGSQETLQQPANLINCNNYLEMGNLYAAAVSLVAQPTFNEVHPNSIFKSKYLRDQSMSLPEDNQNGFF</sequence>
<dbReference type="InterPro" id="IPR036093">
    <property type="entry name" value="NAC_dom_sf"/>
</dbReference>
<evidence type="ECO:0000313" key="7">
    <source>
        <dbReference type="EMBL" id="KAH7543524.1"/>
    </source>
</evidence>
<evidence type="ECO:0000256" key="1">
    <source>
        <dbReference type="ARBA" id="ARBA00023015"/>
    </source>
</evidence>
<protein>
    <recommendedName>
        <fullName evidence="6">NAC domain-containing protein</fullName>
    </recommendedName>
</protein>
<dbReference type="GO" id="GO:0006355">
    <property type="term" value="P:regulation of DNA-templated transcription"/>
    <property type="evidence" value="ECO:0007669"/>
    <property type="project" value="InterPro"/>
</dbReference>
<evidence type="ECO:0000259" key="6">
    <source>
        <dbReference type="PROSITE" id="PS51005"/>
    </source>
</evidence>
<keyword evidence="2" id="KW-0238">DNA-binding</keyword>
<evidence type="ECO:0000256" key="4">
    <source>
        <dbReference type="ARBA" id="ARBA00023242"/>
    </source>
</evidence>
<dbReference type="Proteomes" id="UP000813462">
    <property type="component" value="Unassembled WGS sequence"/>
</dbReference>
<feature type="region of interest" description="Disordered" evidence="5">
    <location>
        <begin position="1"/>
        <end position="23"/>
    </location>
</feature>
<evidence type="ECO:0000256" key="2">
    <source>
        <dbReference type="ARBA" id="ARBA00023125"/>
    </source>
</evidence>
<dbReference type="PROSITE" id="PS51005">
    <property type="entry name" value="NAC"/>
    <property type="match status" value="2"/>
</dbReference>
<evidence type="ECO:0000256" key="5">
    <source>
        <dbReference type="SAM" id="MobiDB-lite"/>
    </source>
</evidence>
<dbReference type="EMBL" id="JAEACU010000002">
    <property type="protein sequence ID" value="KAH7543524.1"/>
    <property type="molecule type" value="Genomic_DNA"/>
</dbReference>
<proteinExistence type="predicted"/>
<keyword evidence="3" id="KW-0804">Transcription</keyword>
<organism evidence="7 8">
    <name type="scientific">Ziziphus jujuba var. spinosa</name>
    <dbReference type="NCBI Taxonomy" id="714518"/>
    <lineage>
        <taxon>Eukaryota</taxon>
        <taxon>Viridiplantae</taxon>
        <taxon>Streptophyta</taxon>
        <taxon>Embryophyta</taxon>
        <taxon>Tracheophyta</taxon>
        <taxon>Spermatophyta</taxon>
        <taxon>Magnoliopsida</taxon>
        <taxon>eudicotyledons</taxon>
        <taxon>Gunneridae</taxon>
        <taxon>Pentapetalae</taxon>
        <taxon>rosids</taxon>
        <taxon>fabids</taxon>
        <taxon>Rosales</taxon>
        <taxon>Rhamnaceae</taxon>
        <taxon>Paliureae</taxon>
        <taxon>Ziziphus</taxon>
    </lineage>
</organism>
<feature type="region of interest" description="Disordered" evidence="5">
    <location>
        <begin position="196"/>
        <end position="234"/>
    </location>
</feature>
<gene>
    <name evidence="7" type="ORF">FEM48_Zijuj02G0193100</name>
</gene>
<keyword evidence="1" id="KW-0805">Transcription regulation</keyword>
<keyword evidence="4" id="KW-0539">Nucleus</keyword>
<accession>A0A978VXH9</accession>
<evidence type="ECO:0000313" key="8">
    <source>
        <dbReference type="Proteomes" id="UP000813462"/>
    </source>
</evidence>
<feature type="compositionally biased region" description="Acidic residues" evidence="5">
    <location>
        <begin position="201"/>
        <end position="216"/>
    </location>
</feature>
<dbReference type="GO" id="GO:0003677">
    <property type="term" value="F:DNA binding"/>
    <property type="evidence" value="ECO:0007669"/>
    <property type="project" value="UniProtKB-KW"/>
</dbReference>
<dbReference type="Pfam" id="PF02365">
    <property type="entry name" value="NAM"/>
    <property type="match status" value="2"/>
</dbReference>
<reference evidence="7" key="1">
    <citation type="journal article" date="2021" name="Front. Plant Sci.">
        <title>Chromosome-Scale Genome Assembly for Chinese Sour Jujube and Insights Into Its Genome Evolution and Domestication Signature.</title>
        <authorList>
            <person name="Shen L.-Y."/>
            <person name="Luo H."/>
            <person name="Wang X.-L."/>
            <person name="Wang X.-M."/>
            <person name="Qiu X.-J."/>
            <person name="Liu H."/>
            <person name="Zhou S.-S."/>
            <person name="Jia K.-H."/>
            <person name="Nie S."/>
            <person name="Bao Y.-T."/>
            <person name="Zhang R.-G."/>
            <person name="Yun Q.-Z."/>
            <person name="Chai Y.-H."/>
            <person name="Lu J.-Y."/>
            <person name="Li Y."/>
            <person name="Zhao S.-W."/>
            <person name="Mao J.-F."/>
            <person name="Jia S.-G."/>
            <person name="Mao Y.-M."/>
        </authorList>
    </citation>
    <scope>NUCLEOTIDE SEQUENCE</scope>
    <source>
        <strain evidence="7">AT0</strain>
        <tissue evidence="7">Leaf</tissue>
    </source>
</reference>
<dbReference type="PANTHER" id="PTHR31719:SF179">
    <property type="entry name" value="OS08G0148400 PROTEIN"/>
    <property type="match status" value="1"/>
</dbReference>
<dbReference type="PANTHER" id="PTHR31719">
    <property type="entry name" value="NAC TRANSCRIPTION FACTOR 56"/>
    <property type="match status" value="1"/>
</dbReference>
<dbReference type="Gene3D" id="2.170.150.80">
    <property type="entry name" value="NAC domain"/>
    <property type="match status" value="2"/>
</dbReference>
<name>A0A978VXH9_ZIZJJ</name>
<feature type="domain" description="NAC" evidence="6">
    <location>
        <begin position="33"/>
        <end position="187"/>
    </location>
</feature>
<dbReference type="SUPFAM" id="SSF101941">
    <property type="entry name" value="NAC domain"/>
    <property type="match status" value="2"/>
</dbReference>
<feature type="compositionally biased region" description="Basic and acidic residues" evidence="5">
    <location>
        <begin position="217"/>
        <end position="228"/>
    </location>
</feature>
<dbReference type="InterPro" id="IPR003441">
    <property type="entry name" value="NAC-dom"/>
</dbReference>
<evidence type="ECO:0000256" key="3">
    <source>
        <dbReference type="ARBA" id="ARBA00023163"/>
    </source>
</evidence>
<dbReference type="AlphaFoldDB" id="A0A978VXH9"/>
<comment type="caution">
    <text evidence="7">The sequence shown here is derived from an EMBL/GenBank/DDBJ whole genome shotgun (WGS) entry which is preliminary data.</text>
</comment>
<feature type="domain" description="NAC" evidence="6">
    <location>
        <begin position="289"/>
        <end position="457"/>
    </location>
</feature>